<dbReference type="SMR" id="A0A0H2UQ75"/>
<dbReference type="RefSeq" id="WP_000171242.1">
    <property type="nucleotide sequence ID" value="NC_003028.3"/>
</dbReference>
<dbReference type="PANTHER" id="PTHR37293:SF6">
    <property type="entry name" value="DNA REPLICATION PROTEIN DNAD"/>
    <property type="match status" value="1"/>
</dbReference>
<dbReference type="Gene3D" id="1.10.10.630">
    <property type="entry name" value="DnaD domain-like"/>
    <property type="match status" value="1"/>
</dbReference>
<dbReference type="EnsemblBacteria" id="AAK75246">
    <property type="protein sequence ID" value="AAK75246"/>
    <property type="gene ID" value="SP_1136"/>
</dbReference>
<dbReference type="AlphaFoldDB" id="A0A0H2UQ75"/>
<evidence type="ECO:0000313" key="4">
    <source>
        <dbReference type="EMBL" id="AAK75246.1"/>
    </source>
</evidence>
<evidence type="ECO:0000256" key="2">
    <source>
        <dbReference type="SAM" id="MobiDB-lite"/>
    </source>
</evidence>
<protein>
    <submittedName>
        <fullName evidence="4">Conserved domain protein</fullName>
    </submittedName>
</protein>
<dbReference type="PANTHER" id="PTHR37293">
    <property type="entry name" value="PHAGE REPLICATION PROTEIN-RELATED"/>
    <property type="match status" value="1"/>
</dbReference>
<accession>A0A0H2UQ75</accession>
<dbReference type="PhylomeDB" id="A0A0H2UQ75"/>
<dbReference type="InterPro" id="IPR053162">
    <property type="entry name" value="DnaD"/>
</dbReference>
<evidence type="ECO:0000313" key="5">
    <source>
        <dbReference type="Proteomes" id="UP000000585"/>
    </source>
</evidence>
<dbReference type="SUPFAM" id="SSF158499">
    <property type="entry name" value="DnaD domain-like"/>
    <property type="match status" value="1"/>
</dbReference>
<dbReference type="Proteomes" id="UP000000585">
    <property type="component" value="Chromosome"/>
</dbReference>
<dbReference type="EMBL" id="AE005672">
    <property type="protein sequence ID" value="AAK75246.1"/>
    <property type="molecule type" value="Genomic_DNA"/>
</dbReference>
<organism evidence="4 5">
    <name type="scientific">Streptococcus pneumoniae serotype 4 (strain ATCC BAA-334 / TIGR4)</name>
    <dbReference type="NCBI Taxonomy" id="170187"/>
    <lineage>
        <taxon>Bacteria</taxon>
        <taxon>Bacillati</taxon>
        <taxon>Bacillota</taxon>
        <taxon>Bacilli</taxon>
        <taxon>Lactobacillales</taxon>
        <taxon>Streptococcaceae</taxon>
        <taxon>Streptococcus</taxon>
    </lineage>
</organism>
<dbReference type="KEGG" id="spn:SP_1136"/>
<comment type="similarity">
    <text evidence="1">Belongs to the DnaB/DnaD family.</text>
</comment>
<dbReference type="Pfam" id="PF07261">
    <property type="entry name" value="DnaB_2"/>
    <property type="match status" value="1"/>
</dbReference>
<evidence type="ECO:0000259" key="3">
    <source>
        <dbReference type="Pfam" id="PF07261"/>
    </source>
</evidence>
<proteinExistence type="inferred from homology"/>
<dbReference type="PaxDb" id="170187-SP_1136"/>
<feature type="region of interest" description="Disordered" evidence="2">
    <location>
        <begin position="123"/>
        <end position="148"/>
    </location>
</feature>
<reference evidence="4 5" key="1">
    <citation type="journal article" date="2001" name="Science">
        <title>Complete genome sequence of a virulent isolate of Streptococcus pneumoniae.</title>
        <authorList>
            <person name="Tettelin H."/>
            <person name="Nelson K.E."/>
            <person name="Paulsen I.T."/>
            <person name="Eisen J.A."/>
            <person name="Read T.D."/>
            <person name="Peterson S."/>
            <person name="Heidelberg J."/>
            <person name="DeBoy R.T."/>
            <person name="Haft D.H."/>
            <person name="Dodson R.J."/>
            <person name="Durkin A.S."/>
            <person name="Gwinn M."/>
            <person name="Kolonay J.F."/>
            <person name="Nelson W.C."/>
            <person name="Peterson J.D."/>
            <person name="Umayam L.A."/>
            <person name="White O."/>
            <person name="Salzberg S.L."/>
            <person name="Lewis M.R."/>
            <person name="Radune D."/>
            <person name="Holtzapple E."/>
            <person name="Khouri H."/>
            <person name="Wolf A.M."/>
            <person name="Utterback T.R."/>
            <person name="Hansen C.L."/>
            <person name="McDonald L.A."/>
            <person name="Feldblyum T.V."/>
            <person name="Angiuoli S."/>
            <person name="Dickinson T."/>
            <person name="Hickey E.K."/>
            <person name="Holt I.E."/>
            <person name="Loftus B.J."/>
            <person name="Yang F."/>
            <person name="Smith H.O."/>
            <person name="Venter J.C."/>
            <person name="Dougherty B.A."/>
            <person name="Morrison D.A."/>
            <person name="Hollingshead S.K."/>
            <person name="Fraser C.M."/>
        </authorList>
    </citation>
    <scope>NUCLEOTIDE SEQUENCE [LARGE SCALE GENOMIC DNA]</scope>
    <source>
        <strain evidence="5">ATCC BAA-334 / TIGR4</strain>
    </source>
</reference>
<feature type="domain" description="DnaB/C C-terminal" evidence="3">
    <location>
        <begin position="53"/>
        <end position="116"/>
    </location>
</feature>
<name>A0A0H2UQ75_STRPN</name>
<dbReference type="InterPro" id="IPR006343">
    <property type="entry name" value="DnaB/C_C"/>
</dbReference>
<dbReference type="InterPro" id="IPR034829">
    <property type="entry name" value="DnaD-like_sf"/>
</dbReference>
<sequence length="148" mass="17131">MTLDLDNMTQAEFDEVMAEIQLQSPNIFQLISDFVNKKVTSVEIDDLLNMKRAETGKALSPLQIQELQYMLEDFSPELIHEALKEAVSQGKANFAYIKVILNRWKQDNLLTVELVRNSRAAREAKKQQTNQLEPTSYEDWIPTQEKPF</sequence>
<dbReference type="BioCyc" id="SPNE170187:G1FZB-1159-MONOMER"/>
<keyword evidence="5" id="KW-1185">Reference proteome</keyword>
<gene>
    <name evidence="4" type="ordered locus">SP_1136</name>
</gene>
<evidence type="ECO:0000256" key="1">
    <source>
        <dbReference type="ARBA" id="ARBA00093462"/>
    </source>
</evidence>
<dbReference type="NCBIfam" id="TIGR01446">
    <property type="entry name" value="DnaD_dom"/>
    <property type="match status" value="1"/>
</dbReference>
<dbReference type="eggNOG" id="COG3935">
    <property type="taxonomic scope" value="Bacteria"/>
</dbReference>